<name>A0LWS2_ACIC1</name>
<reference evidence="1 2" key="1">
    <citation type="journal article" date="2009" name="Genome Res.">
        <title>Complete genome of the cellulolytic thermophile Acidothermus cellulolyticus 11B provides insights into its ecophysiological and evolutionary adaptations.</title>
        <authorList>
            <person name="Barabote R.D."/>
            <person name="Xie G."/>
            <person name="Leu D.H."/>
            <person name="Normand P."/>
            <person name="Necsulea A."/>
            <person name="Daubin V."/>
            <person name="Medigue C."/>
            <person name="Adney W.S."/>
            <person name="Xu X.C."/>
            <person name="Lapidus A."/>
            <person name="Parales R.E."/>
            <person name="Detter C."/>
            <person name="Pujic P."/>
            <person name="Bruce D."/>
            <person name="Lavire C."/>
            <person name="Challacombe J.F."/>
            <person name="Brettin T.S."/>
            <person name="Berry A.M."/>
        </authorList>
    </citation>
    <scope>NUCLEOTIDE SEQUENCE [LARGE SCALE GENOMIC DNA]</scope>
    <source>
        <strain evidence="2">ATCC 43068 / DSM 8971 / 11B</strain>
    </source>
</reference>
<evidence type="ECO:0000313" key="2">
    <source>
        <dbReference type="Proteomes" id="UP000008221"/>
    </source>
</evidence>
<dbReference type="InParanoid" id="A0LWS2"/>
<dbReference type="KEGG" id="ace:Acel_2110"/>
<dbReference type="AlphaFoldDB" id="A0LWS2"/>
<dbReference type="EMBL" id="CP000481">
    <property type="protein sequence ID" value="ABK53882.1"/>
    <property type="molecule type" value="Genomic_DNA"/>
</dbReference>
<gene>
    <name evidence="1" type="ordered locus">Acel_2110</name>
</gene>
<proteinExistence type="predicted"/>
<sequence length="164" mass="17960">MKLSHLPTRLATGAFLVNSGVEKLAATDDAAKLWHDRACVAFPFVRRLDPRVFARLLGLGELALGGALLSPMVPPATAGLGLTAFSTALLRLYLKTPGLTKEDGIRPTAQGTPLAKDVWMLGIGLSLILDAARPRRRMFRRRLGDRRRLQNSRVRAIQAIRRTA</sequence>
<protein>
    <submittedName>
        <fullName evidence="1">Membrane protein</fullName>
    </submittedName>
</protein>
<dbReference type="Proteomes" id="UP000008221">
    <property type="component" value="Chromosome"/>
</dbReference>
<evidence type="ECO:0000313" key="1">
    <source>
        <dbReference type="EMBL" id="ABK53882.1"/>
    </source>
</evidence>
<accession>A0LWS2</accession>
<dbReference type="HOGENOM" id="CLU_119494_0_0_11"/>
<dbReference type="RefSeq" id="WP_011720945.1">
    <property type="nucleotide sequence ID" value="NC_008578.1"/>
</dbReference>
<keyword evidence="2" id="KW-1185">Reference proteome</keyword>
<dbReference type="STRING" id="351607.Acel_2110"/>
<dbReference type="eggNOG" id="ENOG5032S5B">
    <property type="taxonomic scope" value="Bacteria"/>
</dbReference>
<dbReference type="OrthoDB" id="3267263at2"/>
<organism evidence="1 2">
    <name type="scientific">Acidothermus cellulolyticus (strain ATCC 43068 / DSM 8971 / 11B)</name>
    <dbReference type="NCBI Taxonomy" id="351607"/>
    <lineage>
        <taxon>Bacteria</taxon>
        <taxon>Bacillati</taxon>
        <taxon>Actinomycetota</taxon>
        <taxon>Actinomycetes</taxon>
        <taxon>Acidothermales</taxon>
        <taxon>Acidothermaceae</taxon>
        <taxon>Acidothermus</taxon>
    </lineage>
</organism>